<evidence type="ECO:0000313" key="3">
    <source>
        <dbReference type="EMBL" id="QGW27555.1"/>
    </source>
</evidence>
<feature type="domain" description="DUF2264" evidence="2">
    <location>
        <begin position="49"/>
        <end position="402"/>
    </location>
</feature>
<feature type="chain" id="PRO_5026036341" evidence="1">
    <location>
        <begin position="29"/>
        <end position="680"/>
    </location>
</feature>
<sequence>MKTGIKNKYVTIAITMMAGILLVNVAVAQSNVFTVTNPDFKVSPHTGMTKKHWKDAAMYLLKGAFSYVHSLDDPMQFPKQPGKSYPRTPAQVPTEKLEGLCRTLFIAAPLLKDNPSLSLNGISVADYYRHQIALLVDSNAATFIKHRAINGGPHQNLVEFGALSMSLVVAPEVLWEPLAPATKNALAATMLSYADGPTVPSNWKFFNIFVLSFFKDKGYAVNEKLLLEYLDKSLAHYRGDGWYNDNPAYDYYSMWAFQMYGMLWSEYLGKKYYPAYAKQFIAHFSDLKNTYPNMFSRNGEMIMWGRSISYRIASMIPMPLMGYLKDPSINYGWMRRISSGVMLQFLQHPEFLKDEVPTLGFYGAFEPAVQPYSCRGSVYWMGKAFFALLIPDDNPFWTAKENEGAWENTFKPNQVYNQLQDTAHILVTNYTNIGASEVRAWCHVKAIGANEPFRASENYNRLSYNSAFPWQADSSNGTVAMNYVIRNAKEEWEPLRLFTYQQFKEGMYYRTAVQETHNRTRFQLTDMPLPNGILRADFISTDTMTNIRLGHYALPQMAGKKITETRRKVKGHEVLIIDNGVYQLAWVNVQGWANLEVRQAVGMHPQANNSSVINAAAQIPAGDDGSWMVSLLLWKKSGDDWSDEELLPISKWTFSRDGSTANMLLKNANAAGQQKITLQR</sequence>
<dbReference type="PIRSF" id="PIRSF014753">
    <property type="entry name" value="UCP014753"/>
    <property type="match status" value="1"/>
</dbReference>
<gene>
    <name evidence="3" type="ORF">GLV81_05105</name>
</gene>
<dbReference type="PANTHER" id="PTHR35339:SF4">
    <property type="entry name" value="LINALOOL DEHYDRATASE_ISOMERASE DOMAIN-CONTAINING PROTEIN"/>
    <property type="match status" value="1"/>
</dbReference>
<dbReference type="PANTHER" id="PTHR35339">
    <property type="entry name" value="LINALOOL DEHYDRATASE_ISOMERASE DOMAIN-CONTAINING PROTEIN"/>
    <property type="match status" value="1"/>
</dbReference>
<accession>A0A6I6GGS0</accession>
<organism evidence="3 4">
    <name type="scientific">Phnomibacter ginsenosidimutans</name>
    <dbReference type="NCBI Taxonomy" id="2676868"/>
    <lineage>
        <taxon>Bacteria</taxon>
        <taxon>Pseudomonadati</taxon>
        <taxon>Bacteroidota</taxon>
        <taxon>Chitinophagia</taxon>
        <taxon>Chitinophagales</taxon>
        <taxon>Chitinophagaceae</taxon>
        <taxon>Phnomibacter</taxon>
    </lineage>
</organism>
<dbReference type="InterPro" id="IPR049349">
    <property type="entry name" value="DUF2264_N"/>
</dbReference>
<dbReference type="AlphaFoldDB" id="A0A6I6GGS0"/>
<reference evidence="3 4" key="1">
    <citation type="submission" date="2019-11" db="EMBL/GenBank/DDBJ databases">
        <authorList>
            <person name="Im W.T."/>
        </authorList>
    </citation>
    <scope>NUCLEOTIDE SEQUENCE [LARGE SCALE GENOMIC DNA]</scope>
    <source>
        <strain evidence="3 4">SB-02</strain>
    </source>
</reference>
<proteinExistence type="predicted"/>
<dbReference type="KEGG" id="fls:GLV81_05105"/>
<evidence type="ECO:0000259" key="2">
    <source>
        <dbReference type="Pfam" id="PF10022"/>
    </source>
</evidence>
<dbReference type="RefSeq" id="WP_157477426.1">
    <property type="nucleotide sequence ID" value="NZ_CP046566.1"/>
</dbReference>
<dbReference type="InterPro" id="IPR016624">
    <property type="entry name" value="UCP014753"/>
</dbReference>
<feature type="signal peptide" evidence="1">
    <location>
        <begin position="1"/>
        <end position="28"/>
    </location>
</feature>
<dbReference type="Proteomes" id="UP000426027">
    <property type="component" value="Chromosome"/>
</dbReference>
<evidence type="ECO:0000256" key="1">
    <source>
        <dbReference type="SAM" id="SignalP"/>
    </source>
</evidence>
<protein>
    <submittedName>
        <fullName evidence="3">DUF2264 domain-containing protein</fullName>
    </submittedName>
</protein>
<keyword evidence="1" id="KW-0732">Signal</keyword>
<dbReference type="EMBL" id="CP046566">
    <property type="protein sequence ID" value="QGW27555.1"/>
    <property type="molecule type" value="Genomic_DNA"/>
</dbReference>
<dbReference type="Pfam" id="PF10022">
    <property type="entry name" value="DUF2264"/>
    <property type="match status" value="1"/>
</dbReference>
<evidence type="ECO:0000313" key="4">
    <source>
        <dbReference type="Proteomes" id="UP000426027"/>
    </source>
</evidence>
<keyword evidence="4" id="KW-1185">Reference proteome</keyword>
<name>A0A6I6GGS0_9BACT</name>